<organism evidence="2 3">
    <name type="scientific">Epicoccum nigrum</name>
    <name type="common">Soil fungus</name>
    <name type="synonym">Epicoccum purpurascens</name>
    <dbReference type="NCBI Taxonomy" id="105696"/>
    <lineage>
        <taxon>Eukaryota</taxon>
        <taxon>Fungi</taxon>
        <taxon>Dikarya</taxon>
        <taxon>Ascomycota</taxon>
        <taxon>Pezizomycotina</taxon>
        <taxon>Dothideomycetes</taxon>
        <taxon>Pleosporomycetidae</taxon>
        <taxon>Pleosporales</taxon>
        <taxon>Pleosporineae</taxon>
        <taxon>Didymellaceae</taxon>
        <taxon>Epicoccum</taxon>
    </lineage>
</organism>
<keyword evidence="3" id="KW-1185">Reference proteome</keyword>
<dbReference type="InterPro" id="IPR010730">
    <property type="entry name" value="HET"/>
</dbReference>
<dbReference type="EMBL" id="KZ107858">
    <property type="protein sequence ID" value="OSS44309.1"/>
    <property type="molecule type" value="Genomic_DNA"/>
</dbReference>
<evidence type="ECO:0000313" key="3">
    <source>
        <dbReference type="Proteomes" id="UP000193240"/>
    </source>
</evidence>
<dbReference type="STRING" id="105696.A0A1Y2LL32"/>
<gene>
    <name evidence="2" type="ORF">B5807_11033</name>
</gene>
<dbReference type="PANTHER" id="PTHR24148:SF73">
    <property type="entry name" value="HET DOMAIN PROTEIN (AFU_ORTHOLOGUE AFUA_8G01020)"/>
    <property type="match status" value="1"/>
</dbReference>
<dbReference type="PANTHER" id="PTHR24148">
    <property type="entry name" value="ANKYRIN REPEAT DOMAIN-CONTAINING PROTEIN 39 HOMOLOG-RELATED"/>
    <property type="match status" value="1"/>
</dbReference>
<accession>A0A1Y2LL32</accession>
<protein>
    <recommendedName>
        <fullName evidence="1">Heterokaryon incompatibility domain-containing protein</fullName>
    </recommendedName>
</protein>
<dbReference type="AlphaFoldDB" id="A0A1Y2LL32"/>
<feature type="domain" description="Heterokaryon incompatibility" evidence="1">
    <location>
        <begin position="47"/>
        <end position="112"/>
    </location>
</feature>
<dbReference type="Pfam" id="PF06985">
    <property type="entry name" value="HET"/>
    <property type="match status" value="1"/>
</dbReference>
<reference evidence="2 3" key="1">
    <citation type="journal article" date="2017" name="Genome Announc.">
        <title>Genome sequence of the saprophytic ascomycete Epicoccum nigrum ICMP 19927 strain isolated from New Zealand.</title>
        <authorList>
            <person name="Fokin M."/>
            <person name="Fleetwood D."/>
            <person name="Weir B.S."/>
            <person name="Villas-Boas S.G."/>
        </authorList>
    </citation>
    <scope>NUCLEOTIDE SEQUENCE [LARGE SCALE GENOMIC DNA]</scope>
    <source>
        <strain evidence="2 3">ICMP 19927</strain>
    </source>
</reference>
<evidence type="ECO:0000259" key="1">
    <source>
        <dbReference type="Pfam" id="PF06985"/>
    </source>
</evidence>
<dbReference type="InParanoid" id="A0A1Y2LL32"/>
<dbReference type="Proteomes" id="UP000193240">
    <property type="component" value="Unassembled WGS sequence"/>
</dbReference>
<dbReference type="OMA" id="LMEARHY"/>
<name>A0A1Y2LL32_EPING</name>
<proteinExistence type="predicted"/>
<dbReference type="InterPro" id="IPR052895">
    <property type="entry name" value="HetReg/Transcr_Mod"/>
</dbReference>
<evidence type="ECO:0000313" key="2">
    <source>
        <dbReference type="EMBL" id="OSS44309.1"/>
    </source>
</evidence>
<sequence>MRPYVYEPLDVSQVSFRLVRLVQGEDSDIKCDLFHAAIYDAEDAIEYEALSYTWGSNDKPHCIEINGRSLNVTKSLLEALQHLRQKNEDRILWIDAICIDQNDHKERGHQVPTDAGHL</sequence>